<proteinExistence type="predicted"/>
<evidence type="ECO:0000313" key="2">
    <source>
        <dbReference type="Proteomes" id="UP001302321"/>
    </source>
</evidence>
<accession>A0AAN7A6L3</accession>
<reference evidence="1" key="1">
    <citation type="journal article" date="2023" name="Mol. Phylogenet. Evol.">
        <title>Genome-scale phylogeny and comparative genomics of the fungal order Sordariales.</title>
        <authorList>
            <person name="Hensen N."/>
            <person name="Bonometti L."/>
            <person name="Westerberg I."/>
            <person name="Brannstrom I.O."/>
            <person name="Guillou S."/>
            <person name="Cros-Aarteil S."/>
            <person name="Calhoun S."/>
            <person name="Haridas S."/>
            <person name="Kuo A."/>
            <person name="Mondo S."/>
            <person name="Pangilinan J."/>
            <person name="Riley R."/>
            <person name="LaButti K."/>
            <person name="Andreopoulos B."/>
            <person name="Lipzen A."/>
            <person name="Chen C."/>
            <person name="Yan M."/>
            <person name="Daum C."/>
            <person name="Ng V."/>
            <person name="Clum A."/>
            <person name="Steindorff A."/>
            <person name="Ohm R.A."/>
            <person name="Martin F."/>
            <person name="Silar P."/>
            <person name="Natvig D.O."/>
            <person name="Lalanne C."/>
            <person name="Gautier V."/>
            <person name="Ament-Velasquez S.L."/>
            <person name="Kruys A."/>
            <person name="Hutchinson M.I."/>
            <person name="Powell A.J."/>
            <person name="Barry K."/>
            <person name="Miller A.N."/>
            <person name="Grigoriev I.V."/>
            <person name="Debuchy R."/>
            <person name="Gladieux P."/>
            <person name="Hiltunen Thoren M."/>
            <person name="Johannesson H."/>
        </authorList>
    </citation>
    <scope>NUCLEOTIDE SEQUENCE</scope>
    <source>
        <strain evidence="1">CBS 892.96</strain>
    </source>
</reference>
<dbReference type="InterPro" id="IPR009003">
    <property type="entry name" value="Peptidase_S1_PA"/>
</dbReference>
<organism evidence="1 2">
    <name type="scientific">Triangularia setosa</name>
    <dbReference type="NCBI Taxonomy" id="2587417"/>
    <lineage>
        <taxon>Eukaryota</taxon>
        <taxon>Fungi</taxon>
        <taxon>Dikarya</taxon>
        <taxon>Ascomycota</taxon>
        <taxon>Pezizomycotina</taxon>
        <taxon>Sordariomycetes</taxon>
        <taxon>Sordariomycetidae</taxon>
        <taxon>Sordariales</taxon>
        <taxon>Podosporaceae</taxon>
        <taxon>Triangularia</taxon>
    </lineage>
</organism>
<comment type="caution">
    <text evidence="1">The sequence shown here is derived from an EMBL/GenBank/DDBJ whole genome shotgun (WGS) entry which is preliminary data.</text>
</comment>
<dbReference type="SUPFAM" id="SSF50494">
    <property type="entry name" value="Trypsin-like serine proteases"/>
    <property type="match status" value="1"/>
</dbReference>
<dbReference type="Pfam" id="PF13365">
    <property type="entry name" value="Trypsin_2"/>
    <property type="match status" value="1"/>
</dbReference>
<dbReference type="AlphaFoldDB" id="A0AAN7A6L3"/>
<dbReference type="Gene3D" id="2.40.10.10">
    <property type="entry name" value="Trypsin-like serine proteases"/>
    <property type="match status" value="2"/>
</dbReference>
<protein>
    <submittedName>
        <fullName evidence="1">Trypsin-like cysteine/serine peptidase domain-containing protein</fullName>
    </submittedName>
</protein>
<sequence>MTKITDLTPILEGVSLQLPPTPPPNTEYDFRQILTTTPTHPATSTLFRRYTLLLSYLLASFTTSPDDDNKTPSLSTLSSKSHPHHTAELEVQILQIEKRFDQLSELIPTTISIIDGSTTTTHDITWSPSPSCNGFADAVKNSLRAKPVEAFNPQGVKLRVNIHFKNDLQDGDFEARFTKLWKEVERLQSIIEELLTVGEGTLEVARGEVGFVPDVLGWKLTGDKVEAYHDKRGGGGVKKLRKEVATKRVEKGDSAIVRIHTMFPSRDGERKYQRFTGWLIDQKTVVTTGSAVYNHKHGFAEAVTIDIHDWDTLQGTHCGVHWGFFIAADKSFDLGVIRLDREIGGAGPLKFRNPPYRGENITVTVRGFLGRLDHQRNETREGTTEVVCDMEDNQRLLDHDVAVAPGSTGSPVMDQGGYVIGMHQGTGYNQDNQLVNKALTFDLFSNRPAAFKVALDFLEDPLNCMDKIAKLRVKPMRTEQMRKGLCRIQFRGRTKWYKGDI</sequence>
<keyword evidence="2" id="KW-1185">Reference proteome</keyword>
<dbReference type="EMBL" id="MU866173">
    <property type="protein sequence ID" value="KAK4177171.1"/>
    <property type="molecule type" value="Genomic_DNA"/>
</dbReference>
<evidence type="ECO:0000313" key="1">
    <source>
        <dbReference type="EMBL" id="KAK4177171.1"/>
    </source>
</evidence>
<reference evidence="1" key="2">
    <citation type="submission" date="2023-05" db="EMBL/GenBank/DDBJ databases">
        <authorList>
            <consortium name="Lawrence Berkeley National Laboratory"/>
            <person name="Steindorff A."/>
            <person name="Hensen N."/>
            <person name="Bonometti L."/>
            <person name="Westerberg I."/>
            <person name="Brannstrom I.O."/>
            <person name="Guillou S."/>
            <person name="Cros-Aarteil S."/>
            <person name="Calhoun S."/>
            <person name="Haridas S."/>
            <person name="Kuo A."/>
            <person name="Mondo S."/>
            <person name="Pangilinan J."/>
            <person name="Riley R."/>
            <person name="Labutti K."/>
            <person name="Andreopoulos B."/>
            <person name="Lipzen A."/>
            <person name="Chen C."/>
            <person name="Yanf M."/>
            <person name="Daum C."/>
            <person name="Ng V."/>
            <person name="Clum A."/>
            <person name="Ohm R."/>
            <person name="Martin F."/>
            <person name="Silar P."/>
            <person name="Natvig D."/>
            <person name="Lalanne C."/>
            <person name="Gautier V."/>
            <person name="Ament-Velasquez S.L."/>
            <person name="Kruys A."/>
            <person name="Hutchinson M.I."/>
            <person name="Powell A.J."/>
            <person name="Barry K."/>
            <person name="Miller A.N."/>
            <person name="Grigoriev I.V."/>
            <person name="Debuchy R."/>
            <person name="Gladieux P."/>
            <person name="Thoren M.H."/>
            <person name="Johannesson H."/>
        </authorList>
    </citation>
    <scope>NUCLEOTIDE SEQUENCE</scope>
    <source>
        <strain evidence="1">CBS 892.96</strain>
    </source>
</reference>
<dbReference type="Proteomes" id="UP001302321">
    <property type="component" value="Unassembled WGS sequence"/>
</dbReference>
<gene>
    <name evidence="1" type="ORF">QBC36DRAFT_300489</name>
</gene>
<name>A0AAN7A6L3_9PEZI</name>
<dbReference type="InterPro" id="IPR043504">
    <property type="entry name" value="Peptidase_S1_PA_chymotrypsin"/>
</dbReference>